<protein>
    <recommendedName>
        <fullName evidence="1">NB-ARC domain-containing protein</fullName>
    </recommendedName>
</protein>
<gene>
    <name evidence="2" type="ORF">GCM10010387_49720</name>
</gene>
<dbReference type="SUPFAM" id="SSF52540">
    <property type="entry name" value="P-loop containing nucleoside triphosphate hydrolases"/>
    <property type="match status" value="1"/>
</dbReference>
<proteinExistence type="predicted"/>
<dbReference type="Pfam" id="PF00931">
    <property type="entry name" value="NB-ARC"/>
    <property type="match status" value="1"/>
</dbReference>
<organism evidence="2 3">
    <name type="scientific">Streptomyces inusitatus</name>
    <dbReference type="NCBI Taxonomy" id="68221"/>
    <lineage>
        <taxon>Bacteria</taxon>
        <taxon>Bacillati</taxon>
        <taxon>Actinomycetota</taxon>
        <taxon>Actinomycetes</taxon>
        <taxon>Kitasatosporales</taxon>
        <taxon>Streptomycetaceae</taxon>
        <taxon>Streptomyces</taxon>
    </lineage>
</organism>
<evidence type="ECO:0000313" key="2">
    <source>
        <dbReference type="EMBL" id="GGZ49521.1"/>
    </source>
</evidence>
<reference evidence="2" key="2">
    <citation type="submission" date="2020-09" db="EMBL/GenBank/DDBJ databases">
        <authorList>
            <person name="Sun Q."/>
            <person name="Ohkuma M."/>
        </authorList>
    </citation>
    <scope>NUCLEOTIDE SEQUENCE</scope>
    <source>
        <strain evidence="2">JCM 4988</strain>
    </source>
</reference>
<name>A0A918QH82_9ACTN</name>
<dbReference type="Proteomes" id="UP000630936">
    <property type="component" value="Unassembled WGS sequence"/>
</dbReference>
<dbReference type="InterPro" id="IPR002182">
    <property type="entry name" value="NB-ARC"/>
</dbReference>
<dbReference type="PANTHER" id="PTHR47691:SF3">
    <property type="entry name" value="HTH-TYPE TRANSCRIPTIONAL REGULATOR RV0890C-RELATED"/>
    <property type="match status" value="1"/>
</dbReference>
<reference evidence="2" key="1">
    <citation type="journal article" date="2014" name="Int. J. Syst. Evol. Microbiol.">
        <title>Complete genome sequence of Corynebacterium casei LMG S-19264T (=DSM 44701T), isolated from a smear-ripened cheese.</title>
        <authorList>
            <consortium name="US DOE Joint Genome Institute (JGI-PGF)"/>
            <person name="Walter F."/>
            <person name="Albersmeier A."/>
            <person name="Kalinowski J."/>
            <person name="Ruckert C."/>
        </authorList>
    </citation>
    <scope>NUCLEOTIDE SEQUENCE</scope>
    <source>
        <strain evidence="2">JCM 4988</strain>
    </source>
</reference>
<dbReference type="InterPro" id="IPR011990">
    <property type="entry name" value="TPR-like_helical_dom_sf"/>
</dbReference>
<dbReference type="InterPro" id="IPR027417">
    <property type="entry name" value="P-loop_NTPase"/>
</dbReference>
<accession>A0A918QH82</accession>
<comment type="caution">
    <text evidence="2">The sequence shown here is derived from an EMBL/GenBank/DDBJ whole genome shotgun (WGS) entry which is preliminary data.</text>
</comment>
<dbReference type="SUPFAM" id="SSF48452">
    <property type="entry name" value="TPR-like"/>
    <property type="match status" value="1"/>
</dbReference>
<evidence type="ECO:0000313" key="3">
    <source>
        <dbReference type="Proteomes" id="UP000630936"/>
    </source>
</evidence>
<dbReference type="Gene3D" id="3.40.50.300">
    <property type="entry name" value="P-loop containing nucleotide triphosphate hydrolases"/>
    <property type="match status" value="1"/>
</dbReference>
<dbReference type="PRINTS" id="PR00364">
    <property type="entry name" value="DISEASERSIST"/>
</dbReference>
<sequence>MGETGRVLGNLPKETTSFVGRGRELSRLDRELERHRLITLVGSGGVGKSRLALRAARAAGGAGSFRDGVAWADLSPLHGDRLLLSTVSDACDLSDHTPRMPVDALCEWLMEKELLLVLDSCEHLTGPCRAMVGDLLTTVPGLTVLTTSRQPLGMDGERLVEVGPLRGDGPDALELFRQRVAAAAADRGTLFPEEREEGDGRGGRADAVWEGAGQDAAARWICHRLEGIPLALELAAAQAGRSGVPDVAERLGSRLDVLRAADGAAVRPERHRTMLTTIGWSHELCAPLERLLWARLSVFRGDFEEATARAVCAGGPLGTERVGPLLDRLVAASVLTSVKSEGGSGIRYRMLDTIREYGGLWLRALREERAVADRHAEHFLAFAARADAEWLGPEQAHWYRRVGDVHTDLCTALDHLLAVAPDRALRLTGLVGFFWSCCGHLHEARDYLEQALAAHPDDGPHRTRGLWALGVAMTLQGEYEKARRISDACARSASRDEDVRGTLAAAYLGGLIALLTGRALEADRVAAKALGAAAAGPFDSADRLRCHLVRVFALTGLGRLPEARERALFLRRGCVERGESWTRAYLDYQLSLIALFAGEPLDAAEHARAMLAGKSGIGDSFGIALGLDLLAAAIAAAGDGERAGQVYGTGQAFWSTVGHPQRGTPELATVREQCERAARAVVGDTVYETAYLRGATTDLESGLKAAMIPPSG</sequence>
<dbReference type="PANTHER" id="PTHR47691">
    <property type="entry name" value="REGULATOR-RELATED"/>
    <property type="match status" value="1"/>
</dbReference>
<dbReference type="EMBL" id="BMWG01000019">
    <property type="protein sequence ID" value="GGZ49521.1"/>
    <property type="molecule type" value="Genomic_DNA"/>
</dbReference>
<keyword evidence="3" id="KW-1185">Reference proteome</keyword>
<evidence type="ECO:0000259" key="1">
    <source>
        <dbReference type="Pfam" id="PF00931"/>
    </source>
</evidence>
<dbReference type="AlphaFoldDB" id="A0A918QH82"/>
<feature type="domain" description="NB-ARC" evidence="1">
    <location>
        <begin position="27"/>
        <end position="119"/>
    </location>
</feature>
<dbReference type="Gene3D" id="1.25.40.10">
    <property type="entry name" value="Tetratricopeptide repeat domain"/>
    <property type="match status" value="1"/>
</dbReference>
<dbReference type="GO" id="GO:0043531">
    <property type="term" value="F:ADP binding"/>
    <property type="evidence" value="ECO:0007669"/>
    <property type="project" value="InterPro"/>
</dbReference>